<dbReference type="EMBL" id="BMKB01000006">
    <property type="protein sequence ID" value="GGA60199.1"/>
    <property type="molecule type" value="Genomic_DNA"/>
</dbReference>
<keyword evidence="3" id="KW-1185">Reference proteome</keyword>
<dbReference type="SUPFAM" id="SSF140990">
    <property type="entry name" value="FtsH protease domain-like"/>
    <property type="match status" value="1"/>
</dbReference>
<evidence type="ECO:0000313" key="2">
    <source>
        <dbReference type="EMBL" id="GGA60199.1"/>
    </source>
</evidence>
<comment type="caution">
    <text evidence="2">The sequence shown here is derived from an EMBL/GenBank/DDBJ whole genome shotgun (WGS) entry which is preliminary data.</text>
</comment>
<sequence>MQTRADLEAHIQTLLAGRCAEIAVFGQASSGAGGDQDSDLGQATRLLTFLEAGLGLGAALTFRSGYETTLELLSGDAQLRTKVEKRLQHLHKVTLKLVNTHRGQILKVAEELIQQRCINGDRFRQLLTEDVI</sequence>
<dbReference type="GO" id="GO:0005524">
    <property type="term" value="F:ATP binding"/>
    <property type="evidence" value="ECO:0007669"/>
    <property type="project" value="InterPro"/>
</dbReference>
<dbReference type="GO" id="GO:0004176">
    <property type="term" value="F:ATP-dependent peptidase activity"/>
    <property type="evidence" value="ECO:0007669"/>
    <property type="project" value="InterPro"/>
</dbReference>
<protein>
    <recommendedName>
        <fullName evidence="1">Peptidase M41 domain-containing protein</fullName>
    </recommendedName>
</protein>
<evidence type="ECO:0000313" key="3">
    <source>
        <dbReference type="Proteomes" id="UP000596977"/>
    </source>
</evidence>
<organism evidence="2 3">
    <name type="scientific">Pelagibacterium lentulum</name>
    <dbReference type="NCBI Taxonomy" id="2029865"/>
    <lineage>
        <taxon>Bacteria</taxon>
        <taxon>Pseudomonadati</taxon>
        <taxon>Pseudomonadota</taxon>
        <taxon>Alphaproteobacteria</taxon>
        <taxon>Hyphomicrobiales</taxon>
        <taxon>Devosiaceae</taxon>
        <taxon>Pelagibacterium</taxon>
    </lineage>
</organism>
<accession>A0A916RJY1</accession>
<reference evidence="2 3" key="1">
    <citation type="journal article" date="2014" name="Int. J. Syst. Evol. Microbiol.">
        <title>Complete genome sequence of Corynebacterium casei LMG S-19264T (=DSM 44701T), isolated from a smear-ripened cheese.</title>
        <authorList>
            <consortium name="US DOE Joint Genome Institute (JGI-PGF)"/>
            <person name="Walter F."/>
            <person name="Albersmeier A."/>
            <person name="Kalinowski J."/>
            <person name="Ruckert C."/>
        </authorList>
    </citation>
    <scope>NUCLEOTIDE SEQUENCE [LARGE SCALE GENOMIC DNA]</scope>
    <source>
        <strain evidence="2 3">CGMCC 1.15896</strain>
    </source>
</reference>
<gene>
    <name evidence="2" type="ORF">GCM10011499_33040</name>
</gene>
<feature type="domain" description="Peptidase M41" evidence="1">
    <location>
        <begin position="3"/>
        <end position="126"/>
    </location>
</feature>
<dbReference type="AlphaFoldDB" id="A0A916RJY1"/>
<dbReference type="GO" id="GO:0004222">
    <property type="term" value="F:metalloendopeptidase activity"/>
    <property type="evidence" value="ECO:0007669"/>
    <property type="project" value="InterPro"/>
</dbReference>
<dbReference type="InterPro" id="IPR000642">
    <property type="entry name" value="Peptidase_M41"/>
</dbReference>
<dbReference type="GO" id="GO:0006508">
    <property type="term" value="P:proteolysis"/>
    <property type="evidence" value="ECO:0007669"/>
    <property type="project" value="InterPro"/>
</dbReference>
<dbReference type="Proteomes" id="UP000596977">
    <property type="component" value="Unassembled WGS sequence"/>
</dbReference>
<evidence type="ECO:0000259" key="1">
    <source>
        <dbReference type="Pfam" id="PF01434"/>
    </source>
</evidence>
<dbReference type="Pfam" id="PF01434">
    <property type="entry name" value="Peptidase_M41"/>
    <property type="match status" value="1"/>
</dbReference>
<dbReference type="InterPro" id="IPR037219">
    <property type="entry name" value="Peptidase_M41-like"/>
</dbReference>
<dbReference type="Gene3D" id="1.20.58.760">
    <property type="entry name" value="Peptidase M41"/>
    <property type="match status" value="1"/>
</dbReference>
<proteinExistence type="predicted"/>
<name>A0A916RJY1_9HYPH</name>